<protein>
    <submittedName>
        <fullName evidence="2">Uncharacterized protein</fullName>
    </submittedName>
</protein>
<gene>
    <name evidence="2" type="ORF">EJ04DRAFT_361927</name>
</gene>
<accession>A0A9P4V068</accession>
<name>A0A9P4V068_9PLEO</name>
<dbReference type="EMBL" id="ML996188">
    <property type="protein sequence ID" value="KAF2731851.1"/>
    <property type="molecule type" value="Genomic_DNA"/>
</dbReference>
<evidence type="ECO:0000313" key="2">
    <source>
        <dbReference type="EMBL" id="KAF2731851.1"/>
    </source>
</evidence>
<sequence>MQSASFKCSQSGLSIPPHPKTPHNKSSNSPNALSAISSIVAAHPHRYPYRQSVHLAFQRPALRCWLR</sequence>
<feature type="region of interest" description="Disordered" evidence="1">
    <location>
        <begin position="1"/>
        <end position="31"/>
    </location>
</feature>
<keyword evidence="3" id="KW-1185">Reference proteome</keyword>
<comment type="caution">
    <text evidence="2">The sequence shown here is derived from an EMBL/GenBank/DDBJ whole genome shotgun (WGS) entry which is preliminary data.</text>
</comment>
<evidence type="ECO:0000313" key="3">
    <source>
        <dbReference type="Proteomes" id="UP000799444"/>
    </source>
</evidence>
<feature type="compositionally biased region" description="Polar residues" evidence="1">
    <location>
        <begin position="1"/>
        <end position="13"/>
    </location>
</feature>
<evidence type="ECO:0000256" key="1">
    <source>
        <dbReference type="SAM" id="MobiDB-lite"/>
    </source>
</evidence>
<reference evidence="2" key="1">
    <citation type="journal article" date="2020" name="Stud. Mycol.">
        <title>101 Dothideomycetes genomes: a test case for predicting lifestyles and emergence of pathogens.</title>
        <authorList>
            <person name="Haridas S."/>
            <person name="Albert R."/>
            <person name="Binder M."/>
            <person name="Bloem J."/>
            <person name="Labutti K."/>
            <person name="Salamov A."/>
            <person name="Andreopoulos B."/>
            <person name="Baker S."/>
            <person name="Barry K."/>
            <person name="Bills G."/>
            <person name="Bluhm B."/>
            <person name="Cannon C."/>
            <person name="Castanera R."/>
            <person name="Culley D."/>
            <person name="Daum C."/>
            <person name="Ezra D."/>
            <person name="Gonzalez J."/>
            <person name="Henrissat B."/>
            <person name="Kuo A."/>
            <person name="Liang C."/>
            <person name="Lipzen A."/>
            <person name="Lutzoni F."/>
            <person name="Magnuson J."/>
            <person name="Mondo S."/>
            <person name="Nolan M."/>
            <person name="Ohm R."/>
            <person name="Pangilinan J."/>
            <person name="Park H.-J."/>
            <person name="Ramirez L."/>
            <person name="Alfaro M."/>
            <person name="Sun H."/>
            <person name="Tritt A."/>
            <person name="Yoshinaga Y."/>
            <person name="Zwiers L.-H."/>
            <person name="Turgeon B."/>
            <person name="Goodwin S."/>
            <person name="Spatafora J."/>
            <person name="Crous P."/>
            <person name="Grigoriev I."/>
        </authorList>
    </citation>
    <scope>NUCLEOTIDE SEQUENCE</scope>
    <source>
        <strain evidence="2">CBS 125425</strain>
    </source>
</reference>
<dbReference type="AlphaFoldDB" id="A0A9P4V068"/>
<organism evidence="2 3">
    <name type="scientific">Polyplosphaeria fusca</name>
    <dbReference type="NCBI Taxonomy" id="682080"/>
    <lineage>
        <taxon>Eukaryota</taxon>
        <taxon>Fungi</taxon>
        <taxon>Dikarya</taxon>
        <taxon>Ascomycota</taxon>
        <taxon>Pezizomycotina</taxon>
        <taxon>Dothideomycetes</taxon>
        <taxon>Pleosporomycetidae</taxon>
        <taxon>Pleosporales</taxon>
        <taxon>Tetraplosphaeriaceae</taxon>
        <taxon>Polyplosphaeria</taxon>
    </lineage>
</organism>
<dbReference type="Proteomes" id="UP000799444">
    <property type="component" value="Unassembled WGS sequence"/>
</dbReference>
<proteinExistence type="predicted"/>